<dbReference type="PANTHER" id="PTHR35149">
    <property type="entry name" value="SLL5132 PROTEIN"/>
    <property type="match status" value="1"/>
</dbReference>
<evidence type="ECO:0000259" key="1">
    <source>
        <dbReference type="Pfam" id="PF03235"/>
    </source>
</evidence>
<reference evidence="3 4" key="1">
    <citation type="submission" date="2023-08" db="EMBL/GenBank/DDBJ databases">
        <title>New molecular markers tilS and rpoB for phylogenetic and monitoring studies of the genus Thiothrix biodiversity.</title>
        <authorList>
            <person name="Ravin N.V."/>
            <person name="Smolyakov D."/>
            <person name="Markov N.D."/>
            <person name="Beletsky A.V."/>
            <person name="Mardanov A.V."/>
            <person name="Rudenko T.S."/>
            <person name="Grabovich M.Y."/>
        </authorList>
    </citation>
    <scope>NUCLEOTIDE SEQUENCE [LARGE SCALE GENOMIC DNA]</scope>
    <source>
        <strain evidence="3 4">MK1</strain>
    </source>
</reference>
<dbReference type="Pfam" id="PF25202">
    <property type="entry name" value="DUF7834"/>
    <property type="match status" value="1"/>
</dbReference>
<dbReference type="Proteomes" id="UP001236657">
    <property type="component" value="Chromosome"/>
</dbReference>
<gene>
    <name evidence="3" type="ORF">RCF98_00320</name>
</gene>
<organism evidence="3 4">
    <name type="scientific">Thiothrix lacustris</name>
    <dbReference type="NCBI Taxonomy" id="525917"/>
    <lineage>
        <taxon>Bacteria</taxon>
        <taxon>Pseudomonadati</taxon>
        <taxon>Pseudomonadota</taxon>
        <taxon>Gammaproteobacteria</taxon>
        <taxon>Thiotrichales</taxon>
        <taxon>Thiotrichaceae</taxon>
        <taxon>Thiothrix</taxon>
    </lineage>
</organism>
<accession>A0ABY9MQI4</accession>
<sequence>MTTAVNNQTNESNEAEIEKQIISVRELLGDTTLSIPQYQRPYKWTAKHINHLFADIALHKNKSSYRLGTIVFHREYGKLNIVDGQQRTISLLLTLRALITLRRDKLEWKDLKRQLDELELKMINPSFESNISKNNIHSNYLEISRIVSRTDFTEELIDFLLNKCTFVTFTLSDISEAFQFFDSQNARGRDLEPHDLLKAYHLREFSEGDEKLKAKTVAHWESCETAELAELFAQYLYRIRSWAKGNSARYFGKDDTPLFKGVNIENIGHYPYVEHLRMTHHFVDNYNRQYERKIDGNTMVFPFHLDQIIINGRRFFEMITHYQKEITLIKKFQKDQKKELTGYAQEIMNLINNYDSRNRTGDQYVRSIFNCLLLYYIDKFGTEKISHAIEKCFIWAYSLRLKMYRIEMATIDNYVVNNNLFKIIKDSTRPEDFITFTIPSLKKADVKSSKTDDIEELFKGMRYYEQ</sequence>
<dbReference type="PANTHER" id="PTHR35149:SF2">
    <property type="entry name" value="DUF262 DOMAIN-CONTAINING PROTEIN"/>
    <property type="match status" value="1"/>
</dbReference>
<keyword evidence="4" id="KW-1185">Reference proteome</keyword>
<dbReference type="Pfam" id="PF03235">
    <property type="entry name" value="GmrSD_N"/>
    <property type="match status" value="1"/>
</dbReference>
<feature type="domain" description="DUF7834" evidence="2">
    <location>
        <begin position="213"/>
        <end position="450"/>
    </location>
</feature>
<dbReference type="InterPro" id="IPR004919">
    <property type="entry name" value="GmrSD_N"/>
</dbReference>
<feature type="domain" description="GmrSD restriction endonucleases N-terminal" evidence="1">
    <location>
        <begin position="25"/>
        <end position="201"/>
    </location>
</feature>
<name>A0ABY9MQI4_9GAMM</name>
<evidence type="ECO:0000259" key="2">
    <source>
        <dbReference type="Pfam" id="PF25202"/>
    </source>
</evidence>
<dbReference type="RefSeq" id="WP_308895386.1">
    <property type="nucleotide sequence ID" value="NZ_CP133218.1"/>
</dbReference>
<protein>
    <submittedName>
        <fullName evidence="3">DUF262 domain-containing protein</fullName>
    </submittedName>
</protein>
<evidence type="ECO:0000313" key="3">
    <source>
        <dbReference type="EMBL" id="WML90813.1"/>
    </source>
</evidence>
<dbReference type="EMBL" id="CP133218">
    <property type="protein sequence ID" value="WML90813.1"/>
    <property type="molecule type" value="Genomic_DNA"/>
</dbReference>
<dbReference type="InterPro" id="IPR057156">
    <property type="entry name" value="DUF7834"/>
</dbReference>
<proteinExistence type="predicted"/>
<evidence type="ECO:0000313" key="4">
    <source>
        <dbReference type="Proteomes" id="UP001236657"/>
    </source>
</evidence>